<evidence type="ECO:0000259" key="3">
    <source>
        <dbReference type="PROSITE" id="PS50006"/>
    </source>
</evidence>
<organism evidence="4 5">
    <name type="scientific">Luteitalea pratensis</name>
    <dbReference type="NCBI Taxonomy" id="1855912"/>
    <lineage>
        <taxon>Bacteria</taxon>
        <taxon>Pseudomonadati</taxon>
        <taxon>Acidobacteriota</taxon>
        <taxon>Vicinamibacteria</taxon>
        <taxon>Vicinamibacterales</taxon>
        <taxon>Vicinamibacteraceae</taxon>
        <taxon>Luteitalea</taxon>
    </lineage>
</organism>
<dbReference type="SUPFAM" id="SSF48452">
    <property type="entry name" value="TPR-like"/>
    <property type="match status" value="1"/>
</dbReference>
<keyword evidence="5" id="KW-1185">Reference proteome</keyword>
<dbReference type="KEGG" id="abac:LuPra_00366"/>
<sequence length="440" mass="46952">MPKVIIWRDGAIETEFDPGHRDWRMGRSETNDITLLDPRKSVSRFHAELREENGRWVFIDLNSQNGSWKDGQRVNRLVLEHGHEVLFGDYKMAFQDVKVAAPPPPPPRRGAALVATDDVPIAPDQTLLVPGKAQPPGHIERSTADGAGAAVSSATPASPAPLPPGRLKAKPLRKGVNPVILVLFLVAMLGAVAAVAWKVLSSGTEERPVVQAETPAAPPAQTPAAAPPPVAPPPVDVPPALPPPGVAVTQGQTPATTPAPPPTSPTPGSKAGPEVAPPRPKRVPPPPPKDNPAIVVRYDEGRRAIRAGHFIEAERAFQAVLQMQPGFRDTQTLLAQARDGQSTARQKSLADGRAFEASGDWTRAIAAYERAGAADMASAARSKMTVAGDDAYRKARQFDARNRPIEAMTWYQRAVQWLPDSDARKATAQERLAALKGGGA</sequence>
<dbReference type="OrthoDB" id="277679at2"/>
<dbReference type="Gene3D" id="1.25.40.10">
    <property type="entry name" value="Tetratricopeptide repeat domain"/>
    <property type="match status" value="1"/>
</dbReference>
<keyword evidence="2" id="KW-1133">Transmembrane helix</keyword>
<evidence type="ECO:0000256" key="1">
    <source>
        <dbReference type="SAM" id="MobiDB-lite"/>
    </source>
</evidence>
<keyword evidence="2" id="KW-0812">Transmembrane</keyword>
<evidence type="ECO:0000313" key="5">
    <source>
        <dbReference type="Proteomes" id="UP000076079"/>
    </source>
</evidence>
<feature type="region of interest" description="Disordered" evidence="1">
    <location>
        <begin position="128"/>
        <end position="170"/>
    </location>
</feature>
<protein>
    <submittedName>
        <fullName evidence="4">Glycogen accumulation regulator GarA</fullName>
    </submittedName>
</protein>
<name>A0A143PHH2_LUTPR</name>
<dbReference type="RefSeq" id="WP_110169180.1">
    <property type="nucleotide sequence ID" value="NZ_CP015136.1"/>
</dbReference>
<dbReference type="STRING" id="1855912.LuPra_00366"/>
<evidence type="ECO:0000256" key="2">
    <source>
        <dbReference type="SAM" id="Phobius"/>
    </source>
</evidence>
<feature type="region of interest" description="Disordered" evidence="1">
    <location>
        <begin position="210"/>
        <end position="294"/>
    </location>
</feature>
<reference evidence="4 5" key="1">
    <citation type="journal article" date="2016" name="Genome Announc.">
        <title>First Complete Genome Sequence of a Subdivision 6 Acidobacterium Strain.</title>
        <authorList>
            <person name="Huang S."/>
            <person name="Vieira S."/>
            <person name="Bunk B."/>
            <person name="Riedel T."/>
            <person name="Sproer C."/>
            <person name="Overmann J."/>
        </authorList>
    </citation>
    <scope>NUCLEOTIDE SEQUENCE [LARGE SCALE GENOMIC DNA]</scope>
    <source>
        <strain evidence="5">DSM 100886 HEG_-6_39</strain>
    </source>
</reference>
<dbReference type="SMART" id="SM00240">
    <property type="entry name" value="FHA"/>
    <property type="match status" value="1"/>
</dbReference>
<accession>A0A143PHH2</accession>
<dbReference type="Proteomes" id="UP000076079">
    <property type="component" value="Chromosome"/>
</dbReference>
<feature type="compositionally biased region" description="Pro residues" evidence="1">
    <location>
        <begin position="275"/>
        <end position="290"/>
    </location>
</feature>
<dbReference type="PROSITE" id="PS50006">
    <property type="entry name" value="FHA_DOMAIN"/>
    <property type="match status" value="1"/>
</dbReference>
<feature type="compositionally biased region" description="Pro residues" evidence="1">
    <location>
        <begin position="216"/>
        <end position="245"/>
    </location>
</feature>
<dbReference type="Gene3D" id="2.60.200.20">
    <property type="match status" value="1"/>
</dbReference>
<dbReference type="InterPro" id="IPR008984">
    <property type="entry name" value="SMAD_FHA_dom_sf"/>
</dbReference>
<dbReference type="Pfam" id="PF00498">
    <property type="entry name" value="FHA"/>
    <property type="match status" value="1"/>
</dbReference>
<dbReference type="InterPro" id="IPR000253">
    <property type="entry name" value="FHA_dom"/>
</dbReference>
<feature type="transmembrane region" description="Helical" evidence="2">
    <location>
        <begin position="176"/>
        <end position="197"/>
    </location>
</feature>
<feature type="compositionally biased region" description="Low complexity" evidence="1">
    <location>
        <begin position="246"/>
        <end position="256"/>
    </location>
</feature>
<reference evidence="5" key="2">
    <citation type="submission" date="2016-04" db="EMBL/GenBank/DDBJ databases">
        <title>First Complete Genome Sequence of a Subdivision 6 Acidobacterium.</title>
        <authorList>
            <person name="Huang S."/>
            <person name="Vieira S."/>
            <person name="Bunk B."/>
            <person name="Riedel T."/>
            <person name="Sproeer C."/>
            <person name="Overmann J."/>
        </authorList>
    </citation>
    <scope>NUCLEOTIDE SEQUENCE [LARGE SCALE GENOMIC DNA]</scope>
    <source>
        <strain evidence="5">DSM 100886 HEG_-6_39</strain>
    </source>
</reference>
<evidence type="ECO:0000313" key="4">
    <source>
        <dbReference type="EMBL" id="AMY07199.1"/>
    </source>
</evidence>
<feature type="compositionally biased region" description="Low complexity" evidence="1">
    <location>
        <begin position="146"/>
        <end position="157"/>
    </location>
</feature>
<feature type="domain" description="FHA" evidence="3">
    <location>
        <begin position="23"/>
        <end position="74"/>
    </location>
</feature>
<dbReference type="AlphaFoldDB" id="A0A143PHH2"/>
<dbReference type="InterPro" id="IPR011990">
    <property type="entry name" value="TPR-like_helical_dom_sf"/>
</dbReference>
<proteinExistence type="predicted"/>
<keyword evidence="2" id="KW-0472">Membrane</keyword>
<dbReference type="SUPFAM" id="SSF49879">
    <property type="entry name" value="SMAD/FHA domain"/>
    <property type="match status" value="1"/>
</dbReference>
<gene>
    <name evidence="4" type="primary">garA_3</name>
    <name evidence="4" type="ORF">LuPra_00366</name>
</gene>
<dbReference type="EMBL" id="CP015136">
    <property type="protein sequence ID" value="AMY07199.1"/>
    <property type="molecule type" value="Genomic_DNA"/>
</dbReference>
<dbReference type="CDD" id="cd00060">
    <property type="entry name" value="FHA"/>
    <property type="match status" value="1"/>
</dbReference>